<dbReference type="AlphaFoldDB" id="A0A166FJL9"/>
<dbReference type="EMBL" id="KV417588">
    <property type="protein sequence ID" value="KZP16877.1"/>
    <property type="molecule type" value="Genomic_DNA"/>
</dbReference>
<keyword evidence="3" id="KW-1185">Reference proteome</keyword>
<feature type="region of interest" description="Disordered" evidence="1">
    <location>
        <begin position="180"/>
        <end position="219"/>
    </location>
</feature>
<feature type="compositionally biased region" description="Basic and acidic residues" evidence="1">
    <location>
        <begin position="190"/>
        <end position="209"/>
    </location>
</feature>
<accession>A0A166FJL9</accession>
<evidence type="ECO:0000313" key="3">
    <source>
        <dbReference type="Proteomes" id="UP000076532"/>
    </source>
</evidence>
<feature type="region of interest" description="Disordered" evidence="1">
    <location>
        <begin position="490"/>
        <end position="509"/>
    </location>
</feature>
<dbReference type="STRING" id="436010.A0A166FJL9"/>
<name>A0A166FJL9_9AGAM</name>
<protein>
    <submittedName>
        <fullName evidence="2">Uncharacterized protein</fullName>
    </submittedName>
</protein>
<feature type="region of interest" description="Disordered" evidence="1">
    <location>
        <begin position="1"/>
        <end position="40"/>
    </location>
</feature>
<sequence>MATLNNPNMFARQLDSVGRKEHHRPSNSRSQQTRAGERGLGEVMKVMRDRGNGPAIYTAGEGKLPSPQEIPNIDQGPRGVTSYWGRSTQSTWPSTAVSRSSTATTSRIDVAAHRRPDCRVLLRHVSPLVGQRHLPPLPLGSSPPPTPAPWSCKCYAGRPMSHREQGLGCHKMLTKEYPGNLEGLKGGQQDGHDADYATHKRDDKEEVHADTGASGGGDGEVMEGMLLAITKHLSYRPAARHEGDAPGRRGRRDFSPHIVHAPFKLHWPDFGINDVPQPTGRAIPAAGRRHQSRDSEDVQHWTLLIIRVLNARILRVISVLLPLAIGVLGAEQLSMCSDAQFPPRPYQLSPKPVVSSPHDTGLVRERVYRQRDSSCTLPVAIDSSKIIANPILVRHNKPHPGSQYASVFAAPLTLFEGGNGGFNVLAALLARPVDVPKRLTPPSMSLTAKSLCDIWRPKDTPQTPLAGCGCPIINLPPADSQVPIISRTSSSRGFGSRGVAQAGARRDECPRAWRDRADAQRKHLHQIQLPAHAQTQTPCSIYMPRSPKAVYTSSARWEIFQPLGIATTRITELHWLDARDTTVSLPDAETTLTATRTRSALVRLQHACTLTGGEAGQGKSALLVVKNPCRARVSRTC</sequence>
<evidence type="ECO:0000256" key="1">
    <source>
        <dbReference type="SAM" id="MobiDB-lite"/>
    </source>
</evidence>
<dbReference type="Proteomes" id="UP000076532">
    <property type="component" value="Unassembled WGS sequence"/>
</dbReference>
<proteinExistence type="predicted"/>
<reference evidence="2 3" key="1">
    <citation type="journal article" date="2016" name="Mol. Biol. Evol.">
        <title>Comparative Genomics of Early-Diverging Mushroom-Forming Fungi Provides Insights into the Origins of Lignocellulose Decay Capabilities.</title>
        <authorList>
            <person name="Nagy L.G."/>
            <person name="Riley R."/>
            <person name="Tritt A."/>
            <person name="Adam C."/>
            <person name="Daum C."/>
            <person name="Floudas D."/>
            <person name="Sun H."/>
            <person name="Yadav J.S."/>
            <person name="Pangilinan J."/>
            <person name="Larsson K.H."/>
            <person name="Matsuura K."/>
            <person name="Barry K."/>
            <person name="Labutti K."/>
            <person name="Kuo R."/>
            <person name="Ohm R.A."/>
            <person name="Bhattacharya S.S."/>
            <person name="Shirouzu T."/>
            <person name="Yoshinaga Y."/>
            <person name="Martin F.M."/>
            <person name="Grigoriev I.V."/>
            <person name="Hibbett D.S."/>
        </authorList>
    </citation>
    <scope>NUCLEOTIDE SEQUENCE [LARGE SCALE GENOMIC DNA]</scope>
    <source>
        <strain evidence="2 3">CBS 109695</strain>
    </source>
</reference>
<evidence type="ECO:0000313" key="2">
    <source>
        <dbReference type="EMBL" id="KZP16877.1"/>
    </source>
</evidence>
<organism evidence="2 3">
    <name type="scientific">Athelia psychrophila</name>
    <dbReference type="NCBI Taxonomy" id="1759441"/>
    <lineage>
        <taxon>Eukaryota</taxon>
        <taxon>Fungi</taxon>
        <taxon>Dikarya</taxon>
        <taxon>Basidiomycota</taxon>
        <taxon>Agaricomycotina</taxon>
        <taxon>Agaricomycetes</taxon>
        <taxon>Agaricomycetidae</taxon>
        <taxon>Atheliales</taxon>
        <taxon>Atheliaceae</taxon>
        <taxon>Athelia</taxon>
    </lineage>
</organism>
<gene>
    <name evidence="2" type="ORF">FIBSPDRAFT_894643</name>
</gene>